<dbReference type="InterPro" id="IPR016162">
    <property type="entry name" value="Ald_DH_N"/>
</dbReference>
<dbReference type="EMBL" id="JANRHA010000002">
    <property type="protein sequence ID" value="MDG3014007.1"/>
    <property type="molecule type" value="Genomic_DNA"/>
</dbReference>
<dbReference type="FunFam" id="3.40.605.10:FF:000007">
    <property type="entry name" value="NAD/NADP-dependent betaine aldehyde dehydrogenase"/>
    <property type="match status" value="1"/>
</dbReference>
<keyword evidence="2 4" id="KW-0560">Oxidoreductase</keyword>
<dbReference type="PANTHER" id="PTHR42804">
    <property type="entry name" value="ALDEHYDE DEHYDROGENASE"/>
    <property type="match status" value="1"/>
</dbReference>
<reference evidence="6" key="1">
    <citation type="submission" date="2022-08" db="EMBL/GenBank/DDBJ databases">
        <title>Genome analysis of Corynebacteriales strain.</title>
        <authorList>
            <person name="Lee S.D."/>
        </authorList>
    </citation>
    <scope>NUCLEOTIDE SEQUENCE</scope>
    <source>
        <strain evidence="6">D3-21</strain>
    </source>
</reference>
<evidence type="ECO:0000259" key="5">
    <source>
        <dbReference type="Pfam" id="PF00171"/>
    </source>
</evidence>
<accession>A0A9X4M0F5</accession>
<organism evidence="6 7">
    <name type="scientific">Speluncibacter jeojiensis</name>
    <dbReference type="NCBI Taxonomy" id="2710754"/>
    <lineage>
        <taxon>Bacteria</taxon>
        <taxon>Bacillati</taxon>
        <taxon>Actinomycetota</taxon>
        <taxon>Actinomycetes</taxon>
        <taxon>Mycobacteriales</taxon>
        <taxon>Speluncibacteraceae</taxon>
        <taxon>Speluncibacter</taxon>
    </lineage>
</organism>
<keyword evidence="7" id="KW-1185">Reference proteome</keyword>
<comment type="caution">
    <text evidence="6">The sequence shown here is derived from an EMBL/GenBank/DDBJ whole genome shotgun (WGS) entry which is preliminary data.</text>
</comment>
<dbReference type="InterPro" id="IPR016163">
    <property type="entry name" value="Ald_DH_C"/>
</dbReference>
<proteinExistence type="inferred from homology"/>
<feature type="domain" description="Aldehyde dehydrogenase" evidence="5">
    <location>
        <begin position="40"/>
        <end position="490"/>
    </location>
</feature>
<dbReference type="InterPro" id="IPR015590">
    <property type="entry name" value="Aldehyde_DH_dom"/>
</dbReference>
<dbReference type="PROSITE" id="PS00687">
    <property type="entry name" value="ALDEHYDE_DEHYDR_GLU"/>
    <property type="match status" value="1"/>
</dbReference>
<gene>
    <name evidence="6" type="ORF">NVS88_05475</name>
</gene>
<feature type="active site" evidence="3">
    <location>
        <position position="265"/>
    </location>
</feature>
<dbReference type="Proteomes" id="UP001152755">
    <property type="component" value="Unassembled WGS sequence"/>
</dbReference>
<dbReference type="InterPro" id="IPR016161">
    <property type="entry name" value="Ald_DH/histidinol_DH"/>
</dbReference>
<evidence type="ECO:0000256" key="3">
    <source>
        <dbReference type="PROSITE-ProRule" id="PRU10007"/>
    </source>
</evidence>
<evidence type="ECO:0000256" key="2">
    <source>
        <dbReference type="ARBA" id="ARBA00023002"/>
    </source>
</evidence>
<evidence type="ECO:0000313" key="6">
    <source>
        <dbReference type="EMBL" id="MDG3014007.1"/>
    </source>
</evidence>
<dbReference type="Gene3D" id="3.40.309.10">
    <property type="entry name" value="Aldehyde Dehydrogenase, Chain A, domain 2"/>
    <property type="match status" value="1"/>
</dbReference>
<dbReference type="Gene3D" id="3.40.605.10">
    <property type="entry name" value="Aldehyde Dehydrogenase, Chain A, domain 1"/>
    <property type="match status" value="1"/>
</dbReference>
<evidence type="ECO:0000313" key="7">
    <source>
        <dbReference type="Proteomes" id="UP001152755"/>
    </source>
</evidence>
<comment type="similarity">
    <text evidence="1 4">Belongs to the aldehyde dehydrogenase family.</text>
</comment>
<dbReference type="InterPro" id="IPR029510">
    <property type="entry name" value="Ald_DH_CS_GLU"/>
</dbReference>
<name>A0A9X4M0F5_9ACTN</name>
<dbReference type="Pfam" id="PF00171">
    <property type="entry name" value="Aldedh"/>
    <property type="match status" value="1"/>
</dbReference>
<dbReference type="AlphaFoldDB" id="A0A9X4M0F5"/>
<evidence type="ECO:0000256" key="4">
    <source>
        <dbReference type="RuleBase" id="RU003345"/>
    </source>
</evidence>
<evidence type="ECO:0000256" key="1">
    <source>
        <dbReference type="ARBA" id="ARBA00009986"/>
    </source>
</evidence>
<dbReference type="GO" id="GO:0016620">
    <property type="term" value="F:oxidoreductase activity, acting on the aldehyde or oxo group of donors, NAD or NADP as acceptor"/>
    <property type="evidence" value="ECO:0007669"/>
    <property type="project" value="InterPro"/>
</dbReference>
<dbReference type="SUPFAM" id="SSF53720">
    <property type="entry name" value="ALDH-like"/>
    <property type="match status" value="1"/>
</dbReference>
<dbReference type="PANTHER" id="PTHR42804:SF1">
    <property type="entry name" value="ALDEHYDE DEHYDROGENASE-RELATED"/>
    <property type="match status" value="1"/>
</dbReference>
<protein>
    <submittedName>
        <fullName evidence="6">Aldehyde dehydrogenase family protein</fullName>
    </submittedName>
</protein>
<sequence>MTAPHEQLTTRDEEAIDVNTPSTWWRSTALIGGRWRECPQTCDVENPATGEVVGRAAVATAADADDAVVAAQAAGQVWAASTAAQRAAALGQLAERLRGRRDELVAATVAEVGAPVTVAEQSHVDLAIEIIDSFARIAAETPLREQVGNSILVRRPAGVVAAITPWNYPIYQLAAKVGAALAAGCTVVVKPAELTPLGTYLFCDAVLDTDLPAGAVNLVPGRGSVIGPALIEHPGVAVVSFTGSTTVGRQVGAQAGRLVKRACLELGGKSASVVLGDADLDAAVRGTVAAAMLNTGQTCSAWTRLLVPRARYEEAVALAAECADALVVGDPTSRGTDLGPLASKAQLIAVRTMVDDAVARGARVAAGGTAPVKGLAGGHFHRPTVLADVDRGDPITRDEVFGPVLVVESHDGDDEAVALANATEYGLAGAVWSADEERAVDVALRMDTGQVDVNGAPFNPLAPFGGWKASGLGRELGRIGFDECVEWTAVQI</sequence>
<dbReference type="RefSeq" id="WP_332519386.1">
    <property type="nucleotide sequence ID" value="NZ_JANRHA010000002.1"/>
</dbReference>